<dbReference type="PANTHER" id="PTHR30600">
    <property type="entry name" value="CYTOCHROME C PEROXIDASE-RELATED"/>
    <property type="match status" value="1"/>
</dbReference>
<gene>
    <name evidence="9" type="ORF">DSM01_2038</name>
    <name evidence="10" type="ORF">SAMN04487999_0437</name>
</gene>
<feature type="domain" description="Cytochrome c" evidence="8">
    <location>
        <begin position="458"/>
        <end position="598"/>
    </location>
</feature>
<evidence type="ECO:0000256" key="4">
    <source>
        <dbReference type="ARBA" id="ARBA00022729"/>
    </source>
</evidence>
<evidence type="ECO:0000313" key="11">
    <source>
        <dbReference type="Proteomes" id="UP000184240"/>
    </source>
</evidence>
<evidence type="ECO:0000313" key="10">
    <source>
        <dbReference type="EMBL" id="SHH53466.1"/>
    </source>
</evidence>
<evidence type="ECO:0000313" key="9">
    <source>
        <dbReference type="EMBL" id="RXG28577.1"/>
    </source>
</evidence>
<dbReference type="EMBL" id="QOVN01000004">
    <property type="protein sequence ID" value="RXG28577.1"/>
    <property type="molecule type" value="Genomic_DNA"/>
</dbReference>
<proteinExistence type="predicted"/>
<dbReference type="STRING" id="573501.SAMN04487999_0437"/>
<evidence type="ECO:0000256" key="7">
    <source>
        <dbReference type="PROSITE-ProRule" id="PRU00433"/>
    </source>
</evidence>
<dbReference type="GO" id="GO:0030313">
    <property type="term" value="C:cell envelope"/>
    <property type="evidence" value="ECO:0007669"/>
    <property type="project" value="UniProtKB-SubCell"/>
</dbReference>
<dbReference type="GO" id="GO:0020037">
    <property type="term" value="F:heme binding"/>
    <property type="evidence" value="ECO:0007669"/>
    <property type="project" value="InterPro"/>
</dbReference>
<dbReference type="GO" id="GO:0046872">
    <property type="term" value="F:metal ion binding"/>
    <property type="evidence" value="ECO:0007669"/>
    <property type="project" value="UniProtKB-KW"/>
</dbReference>
<keyword evidence="5" id="KW-0560">Oxidoreductase</keyword>
<sequence length="606" mass="68553">MKLLTRLGLIVLLCFSACKNDKKADETLTALVDWQPTQDYYKMHLTEAMQYLDSLAVTPAESAKAKIYFSKARVAFKKAEPYASYINPVVGHRANGPALPFLTDDSQKVLEPVGLQKIEESIYEGIENETTYQKELRLTKGLLEILKGNIAEREINAERFFIATHQQLMRMVSLAIAGFDTPVSGLGLGETQESLQSLRDVYALSIQERVKAADAQLDLQFQDQVEKAIAFIATNKDFATFDRYTFIREYFNPITRSWVAIRKASDVWEPVTNKPYNFDAPTFFEEDSFNVEYFREITNRNPSEAQIALGKRLFFDKNLSKGKDMACVTCHDPKLAYTDGKVTNMNNTGSPLKRNSPTLINSVFQRAFFWDGRAETLLAQISGVFTNKEEFNSTVHEFSEEVLTDSTYYEAFKEVFGTRRSWTNDETIKALSAYISTLNGFSSKFDKNMRGEENTFTPEEKQGLNLFMGKALCATCHFMPLTSGTVPPFFTDTEKEVIGVPETAANKELDDDLGFYFMYEEPIQLGIFKTPTVRNAELTAPYMHNGVYESLEEVIDFYNKGGGGGLGFDLPHQTLPFDNLELTSEEQQALVAFLKTLTDVPEEVVY</sequence>
<dbReference type="InterPro" id="IPR036909">
    <property type="entry name" value="Cyt_c-like_dom_sf"/>
</dbReference>
<dbReference type="InterPro" id="IPR004852">
    <property type="entry name" value="Di-haem_cyt_c_peroxidsae"/>
</dbReference>
<protein>
    <submittedName>
        <fullName evidence="10">Cytochrome c peroxidase</fullName>
    </submittedName>
</protein>
<dbReference type="OrthoDB" id="9805202at2"/>
<evidence type="ECO:0000256" key="5">
    <source>
        <dbReference type="ARBA" id="ARBA00023002"/>
    </source>
</evidence>
<reference evidence="11" key="2">
    <citation type="submission" date="2016-11" db="EMBL/GenBank/DDBJ databases">
        <authorList>
            <person name="Varghese N."/>
            <person name="Submissions S."/>
        </authorList>
    </citation>
    <scope>NUCLEOTIDE SEQUENCE [LARGE SCALE GENOMIC DNA]</scope>
    <source>
        <strain evidence="11">DSM 19859</strain>
    </source>
</reference>
<dbReference type="GO" id="GO:0004130">
    <property type="term" value="F:cytochrome-c peroxidase activity"/>
    <property type="evidence" value="ECO:0007669"/>
    <property type="project" value="TreeGrafter"/>
</dbReference>
<dbReference type="AlphaFoldDB" id="A0A1M5TS82"/>
<dbReference type="Pfam" id="PF03150">
    <property type="entry name" value="CCP_MauG"/>
    <property type="match status" value="1"/>
</dbReference>
<dbReference type="InterPro" id="IPR038352">
    <property type="entry name" value="Imelysin_sf"/>
</dbReference>
<dbReference type="RefSeq" id="WP_072979893.1">
    <property type="nucleotide sequence ID" value="NZ_FQXT01000001.1"/>
</dbReference>
<dbReference type="PANTHER" id="PTHR30600:SF10">
    <property type="entry name" value="BLL6722 PROTEIN"/>
    <property type="match status" value="1"/>
</dbReference>
<keyword evidence="6 7" id="KW-0408">Iron</keyword>
<dbReference type="Gene3D" id="1.10.760.10">
    <property type="entry name" value="Cytochrome c-like domain"/>
    <property type="match status" value="2"/>
</dbReference>
<evidence type="ECO:0000256" key="1">
    <source>
        <dbReference type="ARBA" id="ARBA00004196"/>
    </source>
</evidence>
<dbReference type="InterPro" id="IPR051395">
    <property type="entry name" value="Cytochrome_c_Peroxidase/MauG"/>
</dbReference>
<keyword evidence="3 7" id="KW-0479">Metal-binding</keyword>
<evidence type="ECO:0000256" key="6">
    <source>
        <dbReference type="ARBA" id="ARBA00023004"/>
    </source>
</evidence>
<evidence type="ECO:0000313" key="12">
    <source>
        <dbReference type="Proteomes" id="UP000290037"/>
    </source>
</evidence>
<dbReference type="PROSITE" id="PS51007">
    <property type="entry name" value="CYTC"/>
    <property type="match status" value="2"/>
</dbReference>
<comment type="subcellular location">
    <subcellularLocation>
        <location evidence="1">Cell envelope</location>
    </subcellularLocation>
</comment>
<name>A0A1M5TS82_9FLAO</name>
<dbReference type="InterPro" id="IPR009056">
    <property type="entry name" value="Cyt_c-like_dom"/>
</dbReference>
<evidence type="ECO:0000256" key="2">
    <source>
        <dbReference type="ARBA" id="ARBA00022617"/>
    </source>
</evidence>
<dbReference type="Proteomes" id="UP000184240">
    <property type="component" value="Unassembled WGS sequence"/>
</dbReference>
<keyword evidence="2 7" id="KW-0349">Heme</keyword>
<organism evidence="10 11">
    <name type="scientific">Leeuwenhoekiella palythoae</name>
    <dbReference type="NCBI Taxonomy" id="573501"/>
    <lineage>
        <taxon>Bacteria</taxon>
        <taxon>Pseudomonadati</taxon>
        <taxon>Bacteroidota</taxon>
        <taxon>Flavobacteriia</taxon>
        <taxon>Flavobacteriales</taxon>
        <taxon>Flavobacteriaceae</taxon>
        <taxon>Leeuwenhoekiella</taxon>
    </lineage>
</organism>
<dbReference type="Gene3D" id="1.20.1420.20">
    <property type="entry name" value="M75 peptidase, HXXE motif"/>
    <property type="match status" value="1"/>
</dbReference>
<dbReference type="GO" id="GO:0009055">
    <property type="term" value="F:electron transfer activity"/>
    <property type="evidence" value="ECO:0007669"/>
    <property type="project" value="InterPro"/>
</dbReference>
<keyword evidence="4" id="KW-0732">Signal</keyword>
<reference evidence="10" key="1">
    <citation type="submission" date="2016-11" db="EMBL/GenBank/DDBJ databases">
        <authorList>
            <person name="Jaros S."/>
            <person name="Januszkiewicz K."/>
            <person name="Wedrychowicz H."/>
        </authorList>
    </citation>
    <scope>NUCLEOTIDE SEQUENCE [LARGE SCALE GENOMIC DNA]</scope>
    <source>
        <strain evidence="10">DSM 19859</strain>
    </source>
</reference>
<reference evidence="9 12" key="3">
    <citation type="submission" date="2018-07" db="EMBL/GenBank/DDBJ databases">
        <title>Leeuwenhoekiella genomics.</title>
        <authorList>
            <person name="Tahon G."/>
            <person name="Willems A."/>
        </authorList>
    </citation>
    <scope>NUCLEOTIDE SEQUENCE [LARGE SCALE GENOMIC DNA]</scope>
    <source>
        <strain evidence="9 12">LMG 24856</strain>
    </source>
</reference>
<keyword evidence="12" id="KW-1185">Reference proteome</keyword>
<accession>A0A1M5TS82</accession>
<feature type="domain" description="Cytochrome c" evidence="8">
    <location>
        <begin position="305"/>
        <end position="439"/>
    </location>
</feature>
<dbReference type="EMBL" id="FQXT01000001">
    <property type="protein sequence ID" value="SHH53466.1"/>
    <property type="molecule type" value="Genomic_DNA"/>
</dbReference>
<dbReference type="SUPFAM" id="SSF46626">
    <property type="entry name" value="Cytochrome c"/>
    <property type="match status" value="2"/>
</dbReference>
<dbReference type="Proteomes" id="UP000290037">
    <property type="component" value="Unassembled WGS sequence"/>
</dbReference>
<evidence type="ECO:0000256" key="3">
    <source>
        <dbReference type="ARBA" id="ARBA00022723"/>
    </source>
</evidence>
<keyword evidence="10" id="KW-0575">Peroxidase</keyword>
<evidence type="ECO:0000259" key="8">
    <source>
        <dbReference type="PROSITE" id="PS51007"/>
    </source>
</evidence>